<name>A0A5B7EL59_PORTR</name>
<reference evidence="2 3" key="1">
    <citation type="submission" date="2019-05" db="EMBL/GenBank/DDBJ databases">
        <title>Another draft genome of Portunus trituberculatus and its Hox gene families provides insights of decapod evolution.</title>
        <authorList>
            <person name="Jeong J.-H."/>
            <person name="Song I."/>
            <person name="Kim S."/>
            <person name="Choi T."/>
            <person name="Kim D."/>
            <person name="Ryu S."/>
            <person name="Kim W."/>
        </authorList>
    </citation>
    <scope>NUCLEOTIDE SEQUENCE [LARGE SCALE GENOMIC DNA]</scope>
    <source>
        <tissue evidence="2">Muscle</tissue>
    </source>
</reference>
<organism evidence="2 3">
    <name type="scientific">Portunus trituberculatus</name>
    <name type="common">Swimming crab</name>
    <name type="synonym">Neptunus trituberculatus</name>
    <dbReference type="NCBI Taxonomy" id="210409"/>
    <lineage>
        <taxon>Eukaryota</taxon>
        <taxon>Metazoa</taxon>
        <taxon>Ecdysozoa</taxon>
        <taxon>Arthropoda</taxon>
        <taxon>Crustacea</taxon>
        <taxon>Multicrustacea</taxon>
        <taxon>Malacostraca</taxon>
        <taxon>Eumalacostraca</taxon>
        <taxon>Eucarida</taxon>
        <taxon>Decapoda</taxon>
        <taxon>Pleocyemata</taxon>
        <taxon>Brachyura</taxon>
        <taxon>Eubrachyura</taxon>
        <taxon>Portunoidea</taxon>
        <taxon>Portunidae</taxon>
        <taxon>Portuninae</taxon>
        <taxon>Portunus</taxon>
    </lineage>
</organism>
<evidence type="ECO:0000313" key="2">
    <source>
        <dbReference type="EMBL" id="MPC34068.1"/>
    </source>
</evidence>
<proteinExistence type="predicted"/>
<keyword evidence="3" id="KW-1185">Reference proteome</keyword>
<feature type="region of interest" description="Disordered" evidence="1">
    <location>
        <begin position="1"/>
        <end position="59"/>
    </location>
</feature>
<accession>A0A5B7EL59</accession>
<dbReference type="Proteomes" id="UP000324222">
    <property type="component" value="Unassembled WGS sequence"/>
</dbReference>
<sequence>MELQEQEQEQEEEEEEEEETNHRTLLTSWYKNKDAMSEAESKSYYGRSRNSYLDHSFPA</sequence>
<evidence type="ECO:0000313" key="3">
    <source>
        <dbReference type="Proteomes" id="UP000324222"/>
    </source>
</evidence>
<dbReference type="EMBL" id="VSRR010002975">
    <property type="protein sequence ID" value="MPC34068.1"/>
    <property type="molecule type" value="Genomic_DNA"/>
</dbReference>
<gene>
    <name evidence="2" type="ORF">E2C01_027442</name>
</gene>
<dbReference type="AlphaFoldDB" id="A0A5B7EL59"/>
<evidence type="ECO:0000256" key="1">
    <source>
        <dbReference type="SAM" id="MobiDB-lite"/>
    </source>
</evidence>
<feature type="compositionally biased region" description="Basic and acidic residues" evidence="1">
    <location>
        <begin position="31"/>
        <end position="41"/>
    </location>
</feature>
<comment type="caution">
    <text evidence="2">The sequence shown here is derived from an EMBL/GenBank/DDBJ whole genome shotgun (WGS) entry which is preliminary data.</text>
</comment>
<protein>
    <submittedName>
        <fullName evidence="2">Uncharacterized protein</fullName>
    </submittedName>
</protein>
<feature type="compositionally biased region" description="Acidic residues" evidence="1">
    <location>
        <begin position="1"/>
        <end position="19"/>
    </location>
</feature>